<proteinExistence type="inferred from homology"/>
<dbReference type="EMBL" id="GBEZ01013358">
    <property type="protein sequence ID" value="JAC72620.1"/>
    <property type="molecule type" value="Transcribed_RNA"/>
</dbReference>
<dbReference type="PANTHER" id="PTHR12169">
    <property type="entry name" value="ATPASE N2B"/>
    <property type="match status" value="1"/>
</dbReference>
<dbReference type="SUPFAM" id="SSF52540">
    <property type="entry name" value="P-loop containing nucleoside triphosphate hydrolases"/>
    <property type="match status" value="1"/>
</dbReference>
<feature type="unsure residue" description="D or N" evidence="4">
    <location>
        <position position="370"/>
    </location>
</feature>
<reference evidence="4" key="1">
    <citation type="submission" date="2014-05" db="EMBL/GenBank/DDBJ databases">
        <title>The transcriptome of the halophilic microalga Tetraselmis sp. GSL018 isolated from the Great Salt Lake, Utah.</title>
        <authorList>
            <person name="Jinkerson R.E."/>
            <person name="D'Adamo S."/>
            <person name="Posewitz M.C."/>
        </authorList>
    </citation>
    <scope>NUCLEOTIDE SEQUENCE</scope>
    <source>
        <strain evidence="4">GSL018</strain>
    </source>
</reference>
<sequence>MKAGVGLARRACTQVVCKLFQSQTSASSLHVFRLAQAEVPALPTRSLCVLTSRGDSVETSLASQLAVGIRASSSRRHAHLDSTAGIDTVTAMMRLSGTGVEAGGEQSRPAGPMALYQQQIQEGACRPDPRQEETMRMLQSLYEDLYKAYHKQRKSGLTIVGTASVEKPRTWWSGLLGSSSGDAAEAPPKAPRGVYMFGGVGCGKTMMMDLLAHSAPPEFRTRRTHFHDFMLDVHSRLRNVQKSEDPLVKVADSIASETFLLCLDEFFVTDVADAMILARLFGRLWAKGVVLVATSNRHPDDLYKNGLQRSLFLPFIAELKEACHVHDLASPVDYRRLAKSQRGTYFIGPSASAELAQRLDELLIGGVRRDVRVEVQMGRQITVPEVLGCVAKFPFRALCEEAVGAADYIALCGAFHTIAVDGLPVITNANRSPAYRFVTFIDVAYEQRCRVLVAAEAKVADVFKNVYGHAEARQALRDGGVTEEELVVDDNLGFTKDRTVSRLIEMQTDEYLEQHAQQRAPQLLMALHERPKSGA</sequence>
<accession>A0A061RPQ1</accession>
<dbReference type="GO" id="GO:0016887">
    <property type="term" value="F:ATP hydrolysis activity"/>
    <property type="evidence" value="ECO:0007669"/>
    <property type="project" value="InterPro"/>
</dbReference>
<dbReference type="AlphaFoldDB" id="A0A061RPQ1"/>
<organism evidence="4">
    <name type="scientific">Tetraselmis sp. GSL018</name>
    <dbReference type="NCBI Taxonomy" id="582737"/>
    <lineage>
        <taxon>Eukaryota</taxon>
        <taxon>Viridiplantae</taxon>
        <taxon>Chlorophyta</taxon>
        <taxon>core chlorophytes</taxon>
        <taxon>Chlorodendrophyceae</taxon>
        <taxon>Chlorodendrales</taxon>
        <taxon>Chlorodendraceae</taxon>
        <taxon>Tetraselmis</taxon>
    </lineage>
</organism>
<dbReference type="PANTHER" id="PTHR12169:SF29">
    <property type="entry name" value="AFG1-LIKE ATPASE FAMILY PROTEIN"/>
    <property type="match status" value="1"/>
</dbReference>
<keyword evidence="2" id="KW-0547">Nucleotide-binding</keyword>
<dbReference type="Gene3D" id="3.40.50.300">
    <property type="entry name" value="P-loop containing nucleotide triphosphate hydrolases"/>
    <property type="match status" value="1"/>
</dbReference>
<dbReference type="GO" id="GO:0005739">
    <property type="term" value="C:mitochondrion"/>
    <property type="evidence" value="ECO:0007669"/>
    <property type="project" value="TreeGrafter"/>
</dbReference>
<evidence type="ECO:0000256" key="2">
    <source>
        <dbReference type="ARBA" id="ARBA00022741"/>
    </source>
</evidence>
<evidence type="ECO:0000313" key="4">
    <source>
        <dbReference type="EMBL" id="JAC72620.1"/>
    </source>
</evidence>
<name>A0A061RPQ1_9CHLO</name>
<keyword evidence="3" id="KW-0067">ATP-binding</keyword>
<dbReference type="NCBIfam" id="NF040713">
    <property type="entry name" value="ZapE"/>
    <property type="match status" value="1"/>
</dbReference>
<dbReference type="Pfam" id="PF03969">
    <property type="entry name" value="AFG1_ATPase"/>
    <property type="match status" value="1"/>
</dbReference>
<evidence type="ECO:0000256" key="3">
    <source>
        <dbReference type="ARBA" id="ARBA00022840"/>
    </source>
</evidence>
<dbReference type="GO" id="GO:0005524">
    <property type="term" value="F:ATP binding"/>
    <property type="evidence" value="ECO:0007669"/>
    <property type="project" value="UniProtKB-KW"/>
</dbReference>
<protein>
    <submittedName>
        <fullName evidence="4">Lactation elevated protein 1-like</fullName>
    </submittedName>
</protein>
<gene>
    <name evidence="4" type="ORF">TSPGSL018_30891</name>
</gene>
<dbReference type="InterPro" id="IPR027417">
    <property type="entry name" value="P-loop_NTPase"/>
</dbReference>
<comment type="similarity">
    <text evidence="1">Belongs to the AFG1 ATPase family.</text>
</comment>
<evidence type="ECO:0000256" key="1">
    <source>
        <dbReference type="ARBA" id="ARBA00010322"/>
    </source>
</evidence>
<dbReference type="InterPro" id="IPR005654">
    <property type="entry name" value="ATPase_AFG1-like"/>
</dbReference>